<evidence type="ECO:0000256" key="10">
    <source>
        <dbReference type="ARBA" id="ARBA00023204"/>
    </source>
</evidence>
<dbReference type="PIRSF" id="PIRSF001604">
    <property type="entry name" value="LigA"/>
    <property type="match status" value="1"/>
</dbReference>
<evidence type="ECO:0000256" key="3">
    <source>
        <dbReference type="ARBA" id="ARBA00022598"/>
    </source>
</evidence>
<gene>
    <name evidence="13" type="ORF">CIK00_03510</name>
</gene>
<dbReference type="SUPFAM" id="SSF56091">
    <property type="entry name" value="DNA ligase/mRNA capping enzyme, catalytic domain"/>
    <property type="match status" value="1"/>
</dbReference>
<dbReference type="InterPro" id="IPR012340">
    <property type="entry name" value="NA-bd_OB-fold"/>
</dbReference>
<dbReference type="Proteomes" id="UP000234420">
    <property type="component" value="Unassembled WGS sequence"/>
</dbReference>
<dbReference type="InterPro" id="IPR013840">
    <property type="entry name" value="DNAligase_N"/>
</dbReference>
<dbReference type="SUPFAM" id="SSF52113">
    <property type="entry name" value="BRCT domain"/>
    <property type="match status" value="1"/>
</dbReference>
<dbReference type="Gene3D" id="2.40.50.140">
    <property type="entry name" value="Nucleic acid-binding proteins"/>
    <property type="match status" value="1"/>
</dbReference>
<dbReference type="Pfam" id="PF01653">
    <property type="entry name" value="DNA_ligase_aden"/>
    <property type="match status" value="1"/>
</dbReference>
<keyword evidence="5" id="KW-0479">Metal-binding</keyword>
<name>A0A2N4UWF8_9GAMM</name>
<sequence length="640" mass="69740">MKELLAKPVMFISNDELSALCIYLNDEYRKGCPLVSDNEFDDIYLAELKFRQPNHPLLTHPQPENFGVESTQVDVSDRIKHAIPMLSTNKAYSVDEVSNFVARCEAAAIEAGVEPSSLTYRLSAKLDGIAGKLLNSGTLLVTRGDGVVGNNISHLLENGLVIMGDGSKDSVGEIVMEQAYFDANLADKFAHPRNVVAGIAASRNINEFALKALKDGAVRLVIYRDMPVKTVDKETLIQHIDLFSEKFKEYTQYPTDGLVIEITDEATKAVLGSTSHHNNWMLAKKNHGETAIVEVKEVRYQVGRTGRITPVVEFASVFLSGCSIERATGHHVRNILANKIAIGAKIEIVRSGEVVPSCLRVVSVSDNEPVDPISCPCCGHKVEWVESNSGELPLFKECQNPNCSAQAVTTIMYHFKTLKADLFGEKTVEKLVDGGHVKIEDIYHLTIDEIQKCGLGAGQAANLISEIERIKSSEIADNLILASLGIHKLGRGQASKMLEHHTIADIASNGITAKELIKIAGFGKLISISISDSINEQLLRLNFLIGQFSKIVDTKSSVPIDTNGVLSGLNVVFTGAMESGSRDEMKARAKQLGANVQSSVNGKTNYLICGNKVGAKKIQEAEAKGAKMISEHEYLIMINK</sequence>
<dbReference type="EC" id="6.5.1.2" evidence="2"/>
<dbReference type="Gene3D" id="1.10.150.20">
    <property type="entry name" value="5' to 3' exonuclease, C-terminal subdomain"/>
    <property type="match status" value="1"/>
</dbReference>
<protein>
    <recommendedName>
        <fullName evidence="2">DNA ligase (NAD(+))</fullName>
        <ecNumber evidence="2">6.5.1.2</ecNumber>
    </recommendedName>
</protein>
<organism evidence="13 14">
    <name type="scientific">Photobacterium carnosum</name>
    <dbReference type="NCBI Taxonomy" id="2023717"/>
    <lineage>
        <taxon>Bacteria</taxon>
        <taxon>Pseudomonadati</taxon>
        <taxon>Pseudomonadota</taxon>
        <taxon>Gammaproteobacteria</taxon>
        <taxon>Vibrionales</taxon>
        <taxon>Vibrionaceae</taxon>
        <taxon>Photobacterium</taxon>
    </lineage>
</organism>
<dbReference type="InterPro" id="IPR001357">
    <property type="entry name" value="BRCT_dom"/>
</dbReference>
<keyword evidence="10" id="KW-0234">DNA repair</keyword>
<keyword evidence="9" id="KW-0520">NAD</keyword>
<evidence type="ECO:0000256" key="2">
    <source>
        <dbReference type="ARBA" id="ARBA00012722"/>
    </source>
</evidence>
<dbReference type="PROSITE" id="PS01056">
    <property type="entry name" value="DNA_LIGASE_N2"/>
    <property type="match status" value="1"/>
</dbReference>
<dbReference type="InterPro" id="IPR036420">
    <property type="entry name" value="BRCT_dom_sf"/>
</dbReference>
<feature type="domain" description="BRCT" evidence="12">
    <location>
        <begin position="561"/>
        <end position="640"/>
    </location>
</feature>
<dbReference type="EMBL" id="NPIB01000002">
    <property type="protein sequence ID" value="PLC59350.1"/>
    <property type="molecule type" value="Genomic_DNA"/>
</dbReference>
<evidence type="ECO:0000313" key="14">
    <source>
        <dbReference type="Proteomes" id="UP000234420"/>
    </source>
</evidence>
<accession>A0A2N4UWF8</accession>
<dbReference type="Gene3D" id="3.30.470.30">
    <property type="entry name" value="DNA ligase/mRNA capping enzyme"/>
    <property type="match status" value="1"/>
</dbReference>
<dbReference type="PROSITE" id="PS50172">
    <property type="entry name" value="BRCT"/>
    <property type="match status" value="1"/>
</dbReference>
<dbReference type="Pfam" id="PF00533">
    <property type="entry name" value="BRCT"/>
    <property type="match status" value="1"/>
</dbReference>
<keyword evidence="3" id="KW-0436">Ligase</keyword>
<dbReference type="AlphaFoldDB" id="A0A2N4UWF8"/>
<evidence type="ECO:0000259" key="12">
    <source>
        <dbReference type="PROSITE" id="PS50172"/>
    </source>
</evidence>
<dbReference type="GO" id="GO:0003911">
    <property type="term" value="F:DNA ligase (NAD+) activity"/>
    <property type="evidence" value="ECO:0007669"/>
    <property type="project" value="UniProtKB-EC"/>
</dbReference>
<evidence type="ECO:0000313" key="13">
    <source>
        <dbReference type="EMBL" id="PLC59350.1"/>
    </source>
</evidence>
<dbReference type="InterPro" id="IPR010994">
    <property type="entry name" value="RuvA_2-like"/>
</dbReference>
<evidence type="ECO:0000256" key="11">
    <source>
        <dbReference type="ARBA" id="ARBA00034005"/>
    </source>
</evidence>
<reference evidence="13 14" key="1">
    <citation type="journal article" date="2018" name="Syst. Appl. Microbiol.">
        <title>Photobacterium carnosum sp. nov., isolated from spoiled modified atmosphere packaged poultry meat.</title>
        <authorList>
            <person name="Hilgarth M."/>
            <person name="Fuertes S."/>
            <person name="Ehrmann M."/>
            <person name="Vogel R.F."/>
        </authorList>
    </citation>
    <scope>NUCLEOTIDE SEQUENCE [LARGE SCALE GENOMIC DNA]</scope>
    <source>
        <strain evidence="13 14">TMW 2.2021</strain>
    </source>
</reference>
<dbReference type="GO" id="GO:0006260">
    <property type="term" value="P:DNA replication"/>
    <property type="evidence" value="ECO:0007669"/>
    <property type="project" value="UniProtKB-KW"/>
</dbReference>
<dbReference type="SUPFAM" id="SSF50249">
    <property type="entry name" value="Nucleic acid-binding proteins"/>
    <property type="match status" value="1"/>
</dbReference>
<evidence type="ECO:0000256" key="7">
    <source>
        <dbReference type="ARBA" id="ARBA00022833"/>
    </source>
</evidence>
<dbReference type="SUPFAM" id="SSF47781">
    <property type="entry name" value="RuvA domain 2-like"/>
    <property type="match status" value="1"/>
</dbReference>
<keyword evidence="4" id="KW-0235">DNA replication</keyword>
<dbReference type="InterPro" id="IPR001679">
    <property type="entry name" value="DNA_ligase"/>
</dbReference>
<evidence type="ECO:0000256" key="1">
    <source>
        <dbReference type="ARBA" id="ARBA00004067"/>
    </source>
</evidence>
<keyword evidence="6" id="KW-0227">DNA damage</keyword>
<dbReference type="InterPro" id="IPR033136">
    <property type="entry name" value="DNA_ligase_CS"/>
</dbReference>
<dbReference type="RefSeq" id="WP_101767552.1">
    <property type="nucleotide sequence ID" value="NZ_BPPU01000003.1"/>
</dbReference>
<keyword evidence="14" id="KW-1185">Reference proteome</keyword>
<comment type="catalytic activity">
    <reaction evidence="11">
        <text>NAD(+) + (deoxyribonucleotide)n-3'-hydroxyl + 5'-phospho-(deoxyribonucleotide)m = (deoxyribonucleotide)n+m + AMP + beta-nicotinamide D-nucleotide.</text>
        <dbReference type="EC" id="6.5.1.2"/>
    </reaction>
</comment>
<evidence type="ECO:0000256" key="5">
    <source>
        <dbReference type="ARBA" id="ARBA00022723"/>
    </source>
</evidence>
<dbReference type="InterPro" id="IPR013839">
    <property type="entry name" value="DNAligase_adenylation"/>
</dbReference>
<keyword evidence="8" id="KW-0460">Magnesium</keyword>
<dbReference type="GO" id="GO:0006281">
    <property type="term" value="P:DNA repair"/>
    <property type="evidence" value="ECO:0007669"/>
    <property type="project" value="UniProtKB-KW"/>
</dbReference>
<dbReference type="GO" id="GO:0046872">
    <property type="term" value="F:metal ion binding"/>
    <property type="evidence" value="ECO:0007669"/>
    <property type="project" value="UniProtKB-KW"/>
</dbReference>
<proteinExistence type="predicted"/>
<dbReference type="CDD" id="cd17748">
    <property type="entry name" value="BRCT_DNA_ligase_like"/>
    <property type="match status" value="1"/>
</dbReference>
<dbReference type="InterPro" id="IPR004150">
    <property type="entry name" value="NAD_DNA_ligase_OB"/>
</dbReference>
<comment type="function">
    <text evidence="1">DNA ligase that catalyzes the formation of phosphodiester linkages between 5'-phosphoryl and 3'-hydroxyl groups in double-stranded DNA using NAD as a coenzyme and as the energy source for the reaction. It is essential for DNA replication and repair of damaged DNA.</text>
</comment>
<evidence type="ECO:0000256" key="9">
    <source>
        <dbReference type="ARBA" id="ARBA00023027"/>
    </source>
</evidence>
<evidence type="ECO:0000256" key="4">
    <source>
        <dbReference type="ARBA" id="ARBA00022705"/>
    </source>
</evidence>
<evidence type="ECO:0000256" key="8">
    <source>
        <dbReference type="ARBA" id="ARBA00022842"/>
    </source>
</evidence>
<evidence type="ECO:0000256" key="6">
    <source>
        <dbReference type="ARBA" id="ARBA00022763"/>
    </source>
</evidence>
<comment type="caution">
    <text evidence="13">The sequence shown here is derived from an EMBL/GenBank/DDBJ whole genome shotgun (WGS) entry which is preliminary data.</text>
</comment>
<dbReference type="Pfam" id="PF03120">
    <property type="entry name" value="OB_DNA_ligase"/>
    <property type="match status" value="1"/>
</dbReference>
<dbReference type="Gene3D" id="3.40.50.10190">
    <property type="entry name" value="BRCT domain"/>
    <property type="match status" value="1"/>
</dbReference>
<keyword evidence="7" id="KW-0862">Zinc</keyword>
<dbReference type="SMART" id="SM00532">
    <property type="entry name" value="LIGANc"/>
    <property type="match status" value="1"/>
</dbReference>